<dbReference type="PROSITE" id="PS51257">
    <property type="entry name" value="PROKAR_LIPOPROTEIN"/>
    <property type="match status" value="1"/>
</dbReference>
<evidence type="ECO:0008006" key="5">
    <source>
        <dbReference type="Google" id="ProtNLM"/>
    </source>
</evidence>
<evidence type="ECO:0000313" key="4">
    <source>
        <dbReference type="Proteomes" id="UP000005435"/>
    </source>
</evidence>
<gene>
    <name evidence="3" type="ordered locus">Clocl_3371</name>
</gene>
<proteinExistence type="predicted"/>
<evidence type="ECO:0000256" key="2">
    <source>
        <dbReference type="SAM" id="SignalP"/>
    </source>
</evidence>
<feature type="region of interest" description="Disordered" evidence="1">
    <location>
        <begin position="40"/>
        <end position="60"/>
    </location>
</feature>
<dbReference type="KEGG" id="ccl:Clocl_3371"/>
<evidence type="ECO:0000313" key="3">
    <source>
        <dbReference type="EMBL" id="AEV69869.1"/>
    </source>
</evidence>
<evidence type="ECO:0000256" key="1">
    <source>
        <dbReference type="SAM" id="MobiDB-lite"/>
    </source>
</evidence>
<protein>
    <recommendedName>
        <fullName evidence="5">Lipoprotein</fullName>
    </recommendedName>
</protein>
<keyword evidence="2" id="KW-0732">Signal</keyword>
<feature type="signal peptide" evidence="2">
    <location>
        <begin position="1"/>
        <end position="28"/>
    </location>
</feature>
<accession>G8LXF1</accession>
<organism evidence="3 4">
    <name type="scientific">Acetivibrio clariflavus (strain DSM 19732 / NBRC 101661 / EBR45)</name>
    <name type="common">Clostridium clariflavum</name>
    <dbReference type="NCBI Taxonomy" id="720554"/>
    <lineage>
        <taxon>Bacteria</taxon>
        <taxon>Bacillati</taxon>
        <taxon>Bacillota</taxon>
        <taxon>Clostridia</taxon>
        <taxon>Eubacteriales</taxon>
        <taxon>Oscillospiraceae</taxon>
        <taxon>Acetivibrio</taxon>
    </lineage>
</organism>
<dbReference type="HOGENOM" id="CLU_958790_0_0_9"/>
<sequence length="290" mass="32973" precursor="true">MIMKGKVGKVLIQSIIVAMLAGCSAAEANIKTEPTHTIYTDKQNDEHQPSPSKGEAGDSINWDEYVNDEFVERLKWEENIWIKDDGFSRNYVWKDNAYFYEFTNKDVTISFPLISEDGFSSYTIKKGERQGEFYWQHTYYPTTLNYLSPKLVDVTGDGIENLCIGMGVGSGTGVSVSVMHVVDLSTMKEIPILENNFVGEFTTEDAVIIRDFLKKEKEKREELKFLDDTPKTNYSIRNIGIEDNSIKVNIGILNYEEFVSGDPVGEVEGEYVYNGQGFTLCNLIFKPYEE</sequence>
<reference evidence="3 4" key="2">
    <citation type="journal article" date="2012" name="Stand. Genomic Sci.">
        <title>Complete Genome Sequence of Clostridium clariflavum DSM 19732.</title>
        <authorList>
            <person name="Izquierdo J.A."/>
            <person name="Goodwin L."/>
            <person name="Davenport K.W."/>
            <person name="Teshima H."/>
            <person name="Bruce D."/>
            <person name="Detter C."/>
            <person name="Tapia R."/>
            <person name="Han S."/>
            <person name="Land M."/>
            <person name="Hauser L."/>
            <person name="Jeffries C.D."/>
            <person name="Han J."/>
            <person name="Pitluck S."/>
            <person name="Nolan M."/>
            <person name="Chen A."/>
            <person name="Huntemann M."/>
            <person name="Mavromatis K."/>
            <person name="Mikhailova N."/>
            <person name="Liolios K."/>
            <person name="Woyke T."/>
            <person name="Lynd L.R."/>
        </authorList>
    </citation>
    <scope>NUCLEOTIDE SEQUENCE [LARGE SCALE GENOMIC DNA]</scope>
    <source>
        <strain evidence="4">DSM 19732 / NBRC 101661 / EBR45</strain>
    </source>
</reference>
<reference evidence="4" key="1">
    <citation type="submission" date="2011-12" db="EMBL/GenBank/DDBJ databases">
        <title>Complete sequence of Clostridium clariflavum DSM 19732.</title>
        <authorList>
            <consortium name="US DOE Joint Genome Institute"/>
            <person name="Lucas S."/>
            <person name="Han J."/>
            <person name="Lapidus A."/>
            <person name="Cheng J.-F."/>
            <person name="Goodwin L."/>
            <person name="Pitluck S."/>
            <person name="Peters L."/>
            <person name="Teshima H."/>
            <person name="Detter J.C."/>
            <person name="Han C."/>
            <person name="Tapia R."/>
            <person name="Land M."/>
            <person name="Hauser L."/>
            <person name="Kyrpides N."/>
            <person name="Ivanova N."/>
            <person name="Pagani I."/>
            <person name="Kitzmiller T."/>
            <person name="Lynd L."/>
            <person name="Izquierdo J."/>
            <person name="Woyke T."/>
        </authorList>
    </citation>
    <scope>NUCLEOTIDE SEQUENCE [LARGE SCALE GENOMIC DNA]</scope>
    <source>
        <strain evidence="4">DSM 19732 / NBRC 101661 / EBR45</strain>
    </source>
</reference>
<dbReference type="EMBL" id="CP003065">
    <property type="protein sequence ID" value="AEV69869.1"/>
    <property type="molecule type" value="Genomic_DNA"/>
</dbReference>
<keyword evidence="4" id="KW-1185">Reference proteome</keyword>
<feature type="chain" id="PRO_5003511621" description="Lipoprotein" evidence="2">
    <location>
        <begin position="29"/>
        <end position="290"/>
    </location>
</feature>
<dbReference type="RefSeq" id="WP_014256401.1">
    <property type="nucleotide sequence ID" value="NC_016627.1"/>
</dbReference>
<dbReference type="AlphaFoldDB" id="G8LXF1"/>
<name>G8LXF1_ACECE</name>
<dbReference type="Proteomes" id="UP000005435">
    <property type="component" value="Chromosome"/>
</dbReference>